<proteinExistence type="predicted"/>
<feature type="transmembrane region" description="Helical" evidence="2">
    <location>
        <begin position="234"/>
        <end position="257"/>
    </location>
</feature>
<accession>A0A812EN11</accession>
<dbReference type="AlphaFoldDB" id="A0A812EN11"/>
<feature type="transmembrane region" description="Helical" evidence="2">
    <location>
        <begin position="120"/>
        <end position="141"/>
    </location>
</feature>
<sequence length="261" mass="30390">MINRSTCFLPNIQKSGAPKVRRQKSPAPQKVRRPKSPAAKSPAAKNLFLYHILFSSFSLFSLSLSLSLSIPLILSFCFSFFFLIRTPCFHSLPFLSIFTFTTFFRIFLPFYPRLPFYFSLFFPLFSLSFFLFHTFYISISPLYPRVLQLVLSISLSFSPQLSFFCLSLTLSLSFPFMFFLFLFLLFCPRLLSLFYIINFSFFSFLSISHFPIFFSYPLSRSLSFPLLCPAFTLAYFSSSISLSLFPCSLYMSFSFLFKKSF</sequence>
<feature type="region of interest" description="Disordered" evidence="1">
    <location>
        <begin position="18"/>
        <end position="39"/>
    </location>
</feature>
<evidence type="ECO:0000313" key="4">
    <source>
        <dbReference type="Proteomes" id="UP000597762"/>
    </source>
</evidence>
<feature type="compositionally biased region" description="Basic residues" evidence="1">
    <location>
        <begin position="19"/>
        <end position="35"/>
    </location>
</feature>
<dbReference type="Proteomes" id="UP000597762">
    <property type="component" value="Unassembled WGS sequence"/>
</dbReference>
<organism evidence="3 4">
    <name type="scientific">Acanthosepion pharaonis</name>
    <name type="common">Pharaoh cuttlefish</name>
    <name type="synonym">Sepia pharaonis</name>
    <dbReference type="NCBI Taxonomy" id="158019"/>
    <lineage>
        <taxon>Eukaryota</taxon>
        <taxon>Metazoa</taxon>
        <taxon>Spiralia</taxon>
        <taxon>Lophotrochozoa</taxon>
        <taxon>Mollusca</taxon>
        <taxon>Cephalopoda</taxon>
        <taxon>Coleoidea</taxon>
        <taxon>Decapodiformes</taxon>
        <taxon>Sepiida</taxon>
        <taxon>Sepiina</taxon>
        <taxon>Sepiidae</taxon>
        <taxon>Acanthosepion</taxon>
    </lineage>
</organism>
<gene>
    <name evidence="3" type="ORF">SPHA_76684</name>
</gene>
<evidence type="ECO:0000256" key="1">
    <source>
        <dbReference type="SAM" id="MobiDB-lite"/>
    </source>
</evidence>
<reference evidence="3" key="1">
    <citation type="submission" date="2021-01" db="EMBL/GenBank/DDBJ databases">
        <authorList>
            <person name="Li R."/>
            <person name="Bekaert M."/>
        </authorList>
    </citation>
    <scope>NUCLEOTIDE SEQUENCE</scope>
    <source>
        <strain evidence="3">Farmed</strain>
    </source>
</reference>
<feature type="transmembrane region" description="Helical" evidence="2">
    <location>
        <begin position="161"/>
        <end position="186"/>
    </location>
</feature>
<keyword evidence="4" id="KW-1185">Reference proteome</keyword>
<keyword evidence="2" id="KW-0812">Transmembrane</keyword>
<keyword evidence="2" id="KW-1133">Transmembrane helix</keyword>
<evidence type="ECO:0000256" key="2">
    <source>
        <dbReference type="SAM" id="Phobius"/>
    </source>
</evidence>
<dbReference type="EMBL" id="CAHIKZ030005495">
    <property type="protein sequence ID" value="CAE1327158.1"/>
    <property type="molecule type" value="Genomic_DNA"/>
</dbReference>
<keyword evidence="2" id="KW-0472">Membrane</keyword>
<feature type="transmembrane region" description="Helical" evidence="2">
    <location>
        <begin position="59"/>
        <end position="84"/>
    </location>
</feature>
<feature type="transmembrane region" description="Helical" evidence="2">
    <location>
        <begin position="90"/>
        <end position="108"/>
    </location>
</feature>
<evidence type="ECO:0000313" key="3">
    <source>
        <dbReference type="EMBL" id="CAE1327158.1"/>
    </source>
</evidence>
<feature type="transmembrane region" description="Helical" evidence="2">
    <location>
        <begin position="193"/>
        <end position="214"/>
    </location>
</feature>
<protein>
    <submittedName>
        <fullName evidence="3">Uncharacterized protein</fullName>
    </submittedName>
</protein>
<name>A0A812EN11_ACAPH</name>
<comment type="caution">
    <text evidence="3">The sequence shown here is derived from an EMBL/GenBank/DDBJ whole genome shotgun (WGS) entry which is preliminary data.</text>
</comment>